<dbReference type="EC" id="2.4.1.80" evidence="5"/>
<dbReference type="AlphaFoldDB" id="A0A0E9NRH9"/>
<keyword evidence="11 15" id="KW-0472">Membrane</keyword>
<dbReference type="PANTHER" id="PTHR12726">
    <property type="entry name" value="CERAMIDE GLUCOSYLTRANSFERASE"/>
    <property type="match status" value="1"/>
</dbReference>
<gene>
    <name evidence="16" type="ORF">G7K_6376-t1</name>
</gene>
<comment type="similarity">
    <text evidence="4">Belongs to the glycosyltransferase 2 family.</text>
</comment>
<dbReference type="GO" id="GO:0006679">
    <property type="term" value="P:glucosylceramide biosynthetic process"/>
    <property type="evidence" value="ECO:0007669"/>
    <property type="project" value="TreeGrafter"/>
</dbReference>
<evidence type="ECO:0000256" key="6">
    <source>
        <dbReference type="ARBA" id="ARBA00019988"/>
    </source>
</evidence>
<keyword evidence="7" id="KW-0328">Glycosyltransferase</keyword>
<accession>A0A0E9NRH9</accession>
<evidence type="ECO:0000256" key="2">
    <source>
        <dbReference type="ARBA" id="ARBA00004760"/>
    </source>
</evidence>
<dbReference type="InterPro" id="IPR025993">
    <property type="entry name" value="Ceramide_glucosylTrfase"/>
</dbReference>
<keyword evidence="9 15" id="KW-0812">Transmembrane</keyword>
<evidence type="ECO:0000313" key="17">
    <source>
        <dbReference type="Proteomes" id="UP000033140"/>
    </source>
</evidence>
<comment type="pathway">
    <text evidence="2">Lipid metabolism; sphingolipid metabolism.</text>
</comment>
<evidence type="ECO:0000256" key="8">
    <source>
        <dbReference type="ARBA" id="ARBA00022679"/>
    </source>
</evidence>
<sequence length="437" mass="48687">MDSPIRDNDTALGTLHWYAAAVCLVWYIIMMSLGLFGVWVVKTTYGRTYHSRSASSPDSPGVSILRPLKGLDVEMDACLESAFLQDYPRDKFEVILSVADARDPAVTVAKDVIERHPEVNARLIIGGEDVGPNPKINNLIRSYESAKFDILWVLDSNVWVSPGTLGRSVDAFASSPRIQLVHHLPVCVSSDAPEDSTWGARLEENYMSCAHAKMYSAINKVAIAPCVMGKSNLFRRSDLNRVAPGGLTDFAQFIAEDHLIADALWTKGGGRTVLTEDCARQPVRGTSATTYFLRRVRWIRVRKFMVTAATLVEPITESLLCAAIGAFALRTFYGISFLFTYVATLAVWCASDYVQFRALHSCANVEYSPYTPAFARGNLNMGPGWFVTWIVRELTAVPVWITAMAGQGVTWRDRLFRIKVDMTVEEIRPLDAREWRA</sequence>
<dbReference type="Proteomes" id="UP000033140">
    <property type="component" value="Unassembled WGS sequence"/>
</dbReference>
<dbReference type="UniPathway" id="UPA00222"/>
<feature type="transmembrane region" description="Helical" evidence="15">
    <location>
        <begin position="304"/>
        <end position="326"/>
    </location>
</feature>
<dbReference type="CDD" id="cd02520">
    <property type="entry name" value="Glucosylceramide_synthase"/>
    <property type="match status" value="1"/>
</dbReference>
<comment type="pathway">
    <text evidence="3">Sphingolipid metabolism.</text>
</comment>
<dbReference type="EMBL" id="BACD03000065">
    <property type="protein sequence ID" value="GAO52296.1"/>
    <property type="molecule type" value="Genomic_DNA"/>
</dbReference>
<evidence type="ECO:0000313" key="16">
    <source>
        <dbReference type="EMBL" id="GAO52296.1"/>
    </source>
</evidence>
<organism evidence="16 17">
    <name type="scientific">Saitoella complicata (strain BCRC 22490 / CBS 7301 / JCM 7358 / NBRC 10748 / NRRL Y-17804)</name>
    <dbReference type="NCBI Taxonomy" id="698492"/>
    <lineage>
        <taxon>Eukaryota</taxon>
        <taxon>Fungi</taxon>
        <taxon>Dikarya</taxon>
        <taxon>Ascomycota</taxon>
        <taxon>Taphrinomycotina</taxon>
        <taxon>Taphrinomycotina incertae sedis</taxon>
        <taxon>Saitoella</taxon>
    </lineage>
</organism>
<reference evidence="16 17" key="2">
    <citation type="journal article" date="2014" name="J. Gen. Appl. Microbiol.">
        <title>The early diverging ascomycetous budding yeast Saitoella complicata has three histone deacetylases belonging to the Clr6, Hos2, and Rpd3 lineages.</title>
        <authorList>
            <person name="Nishida H."/>
            <person name="Matsumoto T."/>
            <person name="Kondo S."/>
            <person name="Hamamoto M."/>
            <person name="Yoshikawa H."/>
        </authorList>
    </citation>
    <scope>NUCLEOTIDE SEQUENCE [LARGE SCALE GENOMIC DNA]</scope>
    <source>
        <strain evidence="16 17">NRRL Y-17804</strain>
    </source>
</reference>
<evidence type="ECO:0000256" key="12">
    <source>
        <dbReference type="ARBA" id="ARBA00031017"/>
    </source>
</evidence>
<evidence type="ECO:0000256" key="10">
    <source>
        <dbReference type="ARBA" id="ARBA00022989"/>
    </source>
</evidence>
<evidence type="ECO:0000256" key="15">
    <source>
        <dbReference type="SAM" id="Phobius"/>
    </source>
</evidence>
<proteinExistence type="inferred from homology"/>
<dbReference type="STRING" id="698492.A0A0E9NRH9"/>
<evidence type="ECO:0000256" key="5">
    <source>
        <dbReference type="ARBA" id="ARBA00012699"/>
    </source>
</evidence>
<dbReference type="PANTHER" id="PTHR12726:SF0">
    <property type="entry name" value="CERAMIDE GLUCOSYLTRANSFERASE"/>
    <property type="match status" value="1"/>
</dbReference>
<evidence type="ECO:0000256" key="9">
    <source>
        <dbReference type="ARBA" id="ARBA00022692"/>
    </source>
</evidence>
<protein>
    <recommendedName>
        <fullName evidence="6">Ceramide glucosyltransferase</fullName>
        <ecNumber evidence="5">2.4.1.80</ecNumber>
    </recommendedName>
    <alternativeName>
        <fullName evidence="13">Glucosylceramide synthase</fullName>
    </alternativeName>
    <alternativeName>
        <fullName evidence="14">UDP-glucose ceramide glucosyltransferase</fullName>
    </alternativeName>
    <alternativeName>
        <fullName evidence="12">UDP-glucose:N-acylsphingosine D-glucosyltransferase</fullName>
    </alternativeName>
</protein>
<dbReference type="GO" id="GO:0016020">
    <property type="term" value="C:membrane"/>
    <property type="evidence" value="ECO:0007669"/>
    <property type="project" value="UniProtKB-SubCell"/>
</dbReference>
<dbReference type="Pfam" id="PF13506">
    <property type="entry name" value="Glyco_transf_21"/>
    <property type="match status" value="1"/>
</dbReference>
<evidence type="ECO:0000256" key="14">
    <source>
        <dbReference type="ARBA" id="ARBA00032575"/>
    </source>
</evidence>
<dbReference type="Gene3D" id="3.90.550.10">
    <property type="entry name" value="Spore Coat Polysaccharide Biosynthesis Protein SpsA, Chain A"/>
    <property type="match status" value="1"/>
</dbReference>
<dbReference type="GO" id="GO:0008120">
    <property type="term" value="F:ceramide glucosyltransferase activity"/>
    <property type="evidence" value="ECO:0007669"/>
    <property type="project" value="UniProtKB-EC"/>
</dbReference>
<dbReference type="OMA" id="IVWIIDC"/>
<reference evidence="16 17" key="1">
    <citation type="journal article" date="2011" name="J. Gen. Appl. Microbiol.">
        <title>Draft genome sequencing of the enigmatic yeast Saitoella complicata.</title>
        <authorList>
            <person name="Nishida H."/>
            <person name="Hamamoto M."/>
            <person name="Sugiyama J."/>
        </authorList>
    </citation>
    <scope>NUCLEOTIDE SEQUENCE [LARGE SCALE GENOMIC DNA]</scope>
    <source>
        <strain evidence="16 17">NRRL Y-17804</strain>
    </source>
</reference>
<evidence type="ECO:0000256" key="13">
    <source>
        <dbReference type="ARBA" id="ARBA00031543"/>
    </source>
</evidence>
<evidence type="ECO:0000256" key="3">
    <source>
        <dbReference type="ARBA" id="ARBA00004991"/>
    </source>
</evidence>
<evidence type="ECO:0000256" key="7">
    <source>
        <dbReference type="ARBA" id="ARBA00022676"/>
    </source>
</evidence>
<comment type="subcellular location">
    <subcellularLocation>
        <location evidence="1">Membrane</location>
        <topology evidence="1">Multi-pass membrane protein</topology>
    </subcellularLocation>
</comment>
<feature type="transmembrane region" description="Helical" evidence="15">
    <location>
        <begin position="15"/>
        <end position="41"/>
    </location>
</feature>
<evidence type="ECO:0000256" key="1">
    <source>
        <dbReference type="ARBA" id="ARBA00004141"/>
    </source>
</evidence>
<dbReference type="SUPFAM" id="SSF53448">
    <property type="entry name" value="Nucleotide-diphospho-sugar transferases"/>
    <property type="match status" value="1"/>
</dbReference>
<evidence type="ECO:0000256" key="4">
    <source>
        <dbReference type="ARBA" id="ARBA00006739"/>
    </source>
</evidence>
<evidence type="ECO:0000256" key="11">
    <source>
        <dbReference type="ARBA" id="ARBA00023136"/>
    </source>
</evidence>
<keyword evidence="10 15" id="KW-1133">Transmembrane helix</keyword>
<name>A0A0E9NRH9_SAICN</name>
<keyword evidence="8" id="KW-0808">Transferase</keyword>
<reference evidence="16 17" key="3">
    <citation type="journal article" date="2015" name="Genome Announc.">
        <title>Draft Genome Sequence of the Archiascomycetous Yeast Saitoella complicata.</title>
        <authorList>
            <person name="Yamauchi K."/>
            <person name="Kondo S."/>
            <person name="Hamamoto M."/>
            <person name="Takahashi Y."/>
            <person name="Ogura Y."/>
            <person name="Hayashi T."/>
            <person name="Nishida H."/>
        </authorList>
    </citation>
    <scope>NUCLEOTIDE SEQUENCE [LARGE SCALE GENOMIC DNA]</scope>
    <source>
        <strain evidence="16 17">NRRL Y-17804</strain>
    </source>
</reference>
<comment type="caution">
    <text evidence="16">The sequence shown here is derived from an EMBL/GenBank/DDBJ whole genome shotgun (WGS) entry which is preliminary data.</text>
</comment>
<keyword evidence="17" id="KW-1185">Reference proteome</keyword>
<dbReference type="InterPro" id="IPR029044">
    <property type="entry name" value="Nucleotide-diphossugar_trans"/>
</dbReference>
<feature type="transmembrane region" description="Helical" evidence="15">
    <location>
        <begin position="332"/>
        <end position="350"/>
    </location>
</feature>